<gene>
    <name evidence="1" type="ORF">MFFC18_25960</name>
</gene>
<evidence type="ECO:0000313" key="2">
    <source>
        <dbReference type="Proteomes" id="UP000322214"/>
    </source>
</evidence>
<reference evidence="1 2" key="1">
    <citation type="submission" date="2019-08" db="EMBL/GenBank/DDBJ databases">
        <title>Deep-cultivation of Planctomycetes and their phenomic and genomic characterization uncovers novel biology.</title>
        <authorList>
            <person name="Wiegand S."/>
            <person name="Jogler M."/>
            <person name="Boedeker C."/>
            <person name="Pinto D."/>
            <person name="Vollmers J."/>
            <person name="Rivas-Marin E."/>
            <person name="Kohn T."/>
            <person name="Peeters S.H."/>
            <person name="Heuer A."/>
            <person name="Rast P."/>
            <person name="Oberbeckmann S."/>
            <person name="Bunk B."/>
            <person name="Jeske O."/>
            <person name="Meyerdierks A."/>
            <person name="Storesund J.E."/>
            <person name="Kallscheuer N."/>
            <person name="Luecker S."/>
            <person name="Lage O.M."/>
            <person name="Pohl T."/>
            <person name="Merkel B.J."/>
            <person name="Hornburger P."/>
            <person name="Mueller R.-W."/>
            <person name="Bruemmer F."/>
            <person name="Labrenz M."/>
            <person name="Spormann A.M."/>
            <person name="Op den Camp H."/>
            <person name="Overmann J."/>
            <person name="Amann R."/>
            <person name="Jetten M.S.M."/>
            <person name="Mascher T."/>
            <person name="Medema M.H."/>
            <person name="Devos D.P."/>
            <person name="Kaster A.-K."/>
            <person name="Ovreas L."/>
            <person name="Rohde M."/>
            <person name="Galperin M.Y."/>
            <person name="Jogler C."/>
        </authorList>
    </citation>
    <scope>NUCLEOTIDE SEQUENCE [LARGE SCALE GENOMIC DNA]</scope>
    <source>
        <strain evidence="1 2">FC18</strain>
    </source>
</reference>
<dbReference type="AlphaFoldDB" id="A0A5B9PJM7"/>
<proteinExistence type="predicted"/>
<accession>A0A5B9PJM7</accession>
<dbReference type="STRING" id="980251.GCA_001642875_04689"/>
<name>A0A5B9PJM7_9BACT</name>
<sequence>MPVNLPSQTEFERSRFTKLWSCKVQIRGQTVPLGGISDVEDEREDLLFILRLAERRLKSIARKAAKDVARYQYQADHLAPHKLANEMELASLGYHHHLGELTLYFYVPERIFGGHDVEIDLGADQSLGPAGLTG</sequence>
<dbReference type="EMBL" id="CP042912">
    <property type="protein sequence ID" value="QEG22713.1"/>
    <property type="molecule type" value="Genomic_DNA"/>
</dbReference>
<protein>
    <submittedName>
        <fullName evidence="1">Uncharacterized protein</fullName>
    </submittedName>
</protein>
<evidence type="ECO:0000313" key="1">
    <source>
        <dbReference type="EMBL" id="QEG22713.1"/>
    </source>
</evidence>
<dbReference type="Proteomes" id="UP000322214">
    <property type="component" value="Chromosome"/>
</dbReference>
<dbReference type="KEGG" id="mff:MFFC18_25960"/>
<dbReference type="RefSeq" id="WP_148618838.1">
    <property type="nucleotide sequence ID" value="NZ_CP042912.1"/>
</dbReference>
<keyword evidence="2" id="KW-1185">Reference proteome</keyword>
<organism evidence="1 2">
    <name type="scientific">Mariniblastus fucicola</name>
    <dbReference type="NCBI Taxonomy" id="980251"/>
    <lineage>
        <taxon>Bacteria</taxon>
        <taxon>Pseudomonadati</taxon>
        <taxon>Planctomycetota</taxon>
        <taxon>Planctomycetia</taxon>
        <taxon>Pirellulales</taxon>
        <taxon>Pirellulaceae</taxon>
        <taxon>Mariniblastus</taxon>
    </lineage>
</organism>